<accession>A0A9P6VS59</accession>
<dbReference type="AlphaFoldDB" id="A0A9P6VS59"/>
<keyword evidence="1" id="KW-0732">Signal</keyword>
<gene>
    <name evidence="2" type="ORF">C6P45_004010</name>
</gene>
<reference evidence="2 3" key="1">
    <citation type="submission" date="2020-11" db="EMBL/GenBank/DDBJ databases">
        <title>Kefir isolates.</title>
        <authorList>
            <person name="Marcisauskas S."/>
            <person name="Kim Y."/>
            <person name="Blasche S."/>
        </authorList>
    </citation>
    <scope>NUCLEOTIDE SEQUENCE [LARGE SCALE GENOMIC DNA]</scope>
    <source>
        <strain evidence="2 3">OG2</strain>
    </source>
</reference>
<evidence type="ECO:0000256" key="1">
    <source>
        <dbReference type="SAM" id="SignalP"/>
    </source>
</evidence>
<name>A0A9P6VS59_MAUEX</name>
<proteinExistence type="predicted"/>
<evidence type="ECO:0000313" key="2">
    <source>
        <dbReference type="EMBL" id="KAG0653267.1"/>
    </source>
</evidence>
<feature type="chain" id="PRO_5040193686" evidence="1">
    <location>
        <begin position="26"/>
        <end position="186"/>
    </location>
</feature>
<feature type="signal peptide" evidence="1">
    <location>
        <begin position="1"/>
        <end position="25"/>
    </location>
</feature>
<dbReference type="Proteomes" id="UP000750334">
    <property type="component" value="Unassembled WGS sequence"/>
</dbReference>
<comment type="caution">
    <text evidence="2">The sequence shown here is derived from an EMBL/GenBank/DDBJ whole genome shotgun (WGS) entry which is preliminary data.</text>
</comment>
<organism evidence="2 3">
    <name type="scientific">Maudiozyma exigua</name>
    <name type="common">Yeast</name>
    <name type="synonym">Kazachstania exigua</name>
    <dbReference type="NCBI Taxonomy" id="34358"/>
    <lineage>
        <taxon>Eukaryota</taxon>
        <taxon>Fungi</taxon>
        <taxon>Dikarya</taxon>
        <taxon>Ascomycota</taxon>
        <taxon>Saccharomycotina</taxon>
        <taxon>Saccharomycetes</taxon>
        <taxon>Saccharomycetales</taxon>
        <taxon>Saccharomycetaceae</taxon>
        <taxon>Maudiozyma</taxon>
    </lineage>
</organism>
<dbReference type="EMBL" id="PUHR01000471">
    <property type="protein sequence ID" value="KAG0653267.1"/>
    <property type="molecule type" value="Genomic_DNA"/>
</dbReference>
<keyword evidence="3" id="KW-1185">Reference proteome</keyword>
<protein>
    <submittedName>
        <fullName evidence="2">Uncharacterized protein</fullName>
    </submittedName>
</protein>
<sequence>MVKFINSNLLRPILMISSLCLTTSAQSALLEGESAEEYSSWKPAHRSDTWTAWQSDPDDAYMVLVTSYFENGTELAHRSFRTSVPTQIWLNSTDPNLLEYRYQIPVVFEEPPMIDMGSHNFVSTINVEVTTEQALPTQSVGSVTKRGTNCGYFCGNTAHCSGSNKRCQLCRSLQWSVGWWQKQCVL</sequence>
<evidence type="ECO:0000313" key="3">
    <source>
        <dbReference type="Proteomes" id="UP000750334"/>
    </source>
</evidence>